<dbReference type="Proteomes" id="UP000323597">
    <property type="component" value="Chromosome A12"/>
</dbReference>
<feature type="non-terminal residue" evidence="1">
    <location>
        <position position="1"/>
    </location>
</feature>
<evidence type="ECO:0000313" key="1">
    <source>
        <dbReference type="EMBL" id="TYJ03628.1"/>
    </source>
</evidence>
<reference evidence="1 2" key="1">
    <citation type="submission" date="2019-07" db="EMBL/GenBank/DDBJ databases">
        <title>WGS assembly of Gossypium mustelinum.</title>
        <authorList>
            <person name="Chen Z.J."/>
            <person name="Sreedasyam A."/>
            <person name="Ando A."/>
            <person name="Song Q."/>
            <person name="De L."/>
            <person name="Hulse-Kemp A."/>
            <person name="Ding M."/>
            <person name="Ye W."/>
            <person name="Kirkbride R."/>
            <person name="Jenkins J."/>
            <person name="Plott C."/>
            <person name="Lovell J."/>
            <person name="Lin Y.-M."/>
            <person name="Vaughn R."/>
            <person name="Liu B."/>
            <person name="Li W."/>
            <person name="Simpson S."/>
            <person name="Scheffler B."/>
            <person name="Saski C."/>
            <person name="Grover C."/>
            <person name="Hu G."/>
            <person name="Conover J."/>
            <person name="Carlson J."/>
            <person name="Shu S."/>
            <person name="Boston L."/>
            <person name="Williams M."/>
            <person name="Peterson D."/>
            <person name="Mcgee K."/>
            <person name="Jones D."/>
            <person name="Wendel J."/>
            <person name="Stelly D."/>
            <person name="Grimwood J."/>
            <person name="Schmutz J."/>
        </authorList>
    </citation>
    <scope>NUCLEOTIDE SEQUENCE [LARGE SCALE GENOMIC DNA]</scope>
    <source>
        <strain evidence="1">1408120.09</strain>
    </source>
</reference>
<gene>
    <name evidence="1" type="ORF">E1A91_A12G040600v1</name>
</gene>
<keyword evidence="2" id="KW-1185">Reference proteome</keyword>
<protein>
    <submittedName>
        <fullName evidence="1">Uncharacterized protein</fullName>
    </submittedName>
</protein>
<sequence>KKTFHFFYSENLRRFFSMSFGLKIYGVSSPCLSGLKSKALLLHCTPNRTWDVSFQTEMQHRSEEPTWMPRFYPLHLVLPASTYRSKGFLIKSRIKVNSHIRPLFILFRLSKAHNKRGDTARLSLD</sequence>
<proteinExistence type="predicted"/>
<evidence type="ECO:0000313" key="2">
    <source>
        <dbReference type="Proteomes" id="UP000323597"/>
    </source>
</evidence>
<accession>A0A5D2WPE6</accession>
<dbReference type="AlphaFoldDB" id="A0A5D2WPE6"/>
<dbReference type="EMBL" id="CM017647">
    <property type="protein sequence ID" value="TYJ03628.1"/>
    <property type="molecule type" value="Genomic_DNA"/>
</dbReference>
<name>A0A5D2WPE6_GOSMU</name>
<organism evidence="1 2">
    <name type="scientific">Gossypium mustelinum</name>
    <name type="common">Cotton</name>
    <name type="synonym">Gossypium caicoense</name>
    <dbReference type="NCBI Taxonomy" id="34275"/>
    <lineage>
        <taxon>Eukaryota</taxon>
        <taxon>Viridiplantae</taxon>
        <taxon>Streptophyta</taxon>
        <taxon>Embryophyta</taxon>
        <taxon>Tracheophyta</taxon>
        <taxon>Spermatophyta</taxon>
        <taxon>Magnoliopsida</taxon>
        <taxon>eudicotyledons</taxon>
        <taxon>Gunneridae</taxon>
        <taxon>Pentapetalae</taxon>
        <taxon>rosids</taxon>
        <taxon>malvids</taxon>
        <taxon>Malvales</taxon>
        <taxon>Malvaceae</taxon>
        <taxon>Malvoideae</taxon>
        <taxon>Gossypium</taxon>
    </lineage>
</organism>